<dbReference type="EMBL" id="UINC01082269">
    <property type="protein sequence ID" value="SVC26883.1"/>
    <property type="molecule type" value="Genomic_DNA"/>
</dbReference>
<evidence type="ECO:0000313" key="2">
    <source>
        <dbReference type="EMBL" id="SVC26883.1"/>
    </source>
</evidence>
<reference evidence="2" key="1">
    <citation type="submission" date="2018-05" db="EMBL/GenBank/DDBJ databases">
        <authorList>
            <person name="Lanie J.A."/>
            <person name="Ng W.-L."/>
            <person name="Kazmierczak K.M."/>
            <person name="Andrzejewski T.M."/>
            <person name="Davidsen T.M."/>
            <person name="Wayne K.J."/>
            <person name="Tettelin H."/>
            <person name="Glass J.I."/>
            <person name="Rusch D."/>
            <person name="Podicherti R."/>
            <person name="Tsui H.-C.T."/>
            <person name="Winkler M.E."/>
        </authorList>
    </citation>
    <scope>NUCLEOTIDE SEQUENCE</scope>
</reference>
<name>A0A382KTM5_9ZZZZ</name>
<dbReference type="AlphaFoldDB" id="A0A382KTM5"/>
<evidence type="ECO:0000256" key="1">
    <source>
        <dbReference type="SAM" id="MobiDB-lite"/>
    </source>
</evidence>
<organism evidence="2">
    <name type="scientific">marine metagenome</name>
    <dbReference type="NCBI Taxonomy" id="408172"/>
    <lineage>
        <taxon>unclassified sequences</taxon>
        <taxon>metagenomes</taxon>
        <taxon>ecological metagenomes</taxon>
    </lineage>
</organism>
<feature type="compositionally biased region" description="Basic and acidic residues" evidence="1">
    <location>
        <begin position="1"/>
        <end position="24"/>
    </location>
</feature>
<sequence length="32" mass="3766">MNDLKNTAEKTQDITGKIPDESFSRMRIKKNR</sequence>
<accession>A0A382KTM5</accession>
<protein>
    <submittedName>
        <fullName evidence="2">Uncharacterized protein</fullName>
    </submittedName>
</protein>
<proteinExistence type="predicted"/>
<feature type="region of interest" description="Disordered" evidence="1">
    <location>
        <begin position="1"/>
        <end position="32"/>
    </location>
</feature>
<gene>
    <name evidence="2" type="ORF">METZ01_LOCUS279737</name>
</gene>